<evidence type="ECO:0000256" key="3">
    <source>
        <dbReference type="ARBA" id="ARBA00023163"/>
    </source>
</evidence>
<dbReference type="PROSITE" id="PS50932">
    <property type="entry name" value="HTH_LACI_2"/>
    <property type="match status" value="1"/>
</dbReference>
<gene>
    <name evidence="5" type="primary">galS_2</name>
    <name evidence="5" type="ORF">SDC9_56830</name>
</gene>
<comment type="caution">
    <text evidence="5">The sequence shown here is derived from an EMBL/GenBank/DDBJ whole genome shotgun (WGS) entry which is preliminary data.</text>
</comment>
<dbReference type="InterPro" id="IPR010982">
    <property type="entry name" value="Lambda_DNA-bd_dom_sf"/>
</dbReference>
<name>A0A644X3W3_9ZZZZ</name>
<dbReference type="SUPFAM" id="SSF47413">
    <property type="entry name" value="lambda repressor-like DNA-binding domains"/>
    <property type="match status" value="1"/>
</dbReference>
<dbReference type="SUPFAM" id="SSF53822">
    <property type="entry name" value="Periplasmic binding protein-like I"/>
    <property type="match status" value="1"/>
</dbReference>
<keyword evidence="1" id="KW-0805">Transcription regulation</keyword>
<protein>
    <submittedName>
        <fullName evidence="5">HTH-type transcriptional regulator GalS</fullName>
    </submittedName>
</protein>
<evidence type="ECO:0000313" key="5">
    <source>
        <dbReference type="EMBL" id="MPM10498.1"/>
    </source>
</evidence>
<dbReference type="CDD" id="cd01392">
    <property type="entry name" value="HTH_LacI"/>
    <property type="match status" value="1"/>
</dbReference>
<dbReference type="Gene3D" id="3.40.50.2300">
    <property type="match status" value="2"/>
</dbReference>
<dbReference type="GO" id="GO:0000976">
    <property type="term" value="F:transcription cis-regulatory region binding"/>
    <property type="evidence" value="ECO:0007669"/>
    <property type="project" value="TreeGrafter"/>
</dbReference>
<sequence>MPEVTARDLAAKLGISAAAVSMALNGKPGVSPETREKVLAAAAELGYATPKTRQAEQQAKNILSFVIFTGIGVAEQTTFSNFVMRGAEAVAKDLGYRLLLHYFYADQPWDMQIKHIVNDACGVILLATDVTEPQRNLFIQYSDSISIPVVVVDNFLFSAYTDCVGNDNTYGVKSAVSYLIECGHRKIGYLRSKQRVVNFDDRELGVQLSLAEHKDLGLDPLQVIDVDISPDQAYRDVIAWLNAGNVPAAAFFAENDMLAATFIRALKECGYRVPDDVSVIGFDDVQICEMVEPPITTMQAFKERLGRVATTLLDFRIRSGDTLQTSPHSGLMKIALSLQLKERASVKKIG</sequence>
<dbReference type="PANTHER" id="PTHR30146:SF109">
    <property type="entry name" value="HTH-TYPE TRANSCRIPTIONAL REGULATOR GALS"/>
    <property type="match status" value="1"/>
</dbReference>
<keyword evidence="2" id="KW-0238">DNA-binding</keyword>
<keyword evidence="3" id="KW-0804">Transcription</keyword>
<dbReference type="EMBL" id="VSSQ01001700">
    <property type="protein sequence ID" value="MPM10498.1"/>
    <property type="molecule type" value="Genomic_DNA"/>
</dbReference>
<dbReference type="Pfam" id="PF13377">
    <property type="entry name" value="Peripla_BP_3"/>
    <property type="match status" value="1"/>
</dbReference>
<dbReference type="AlphaFoldDB" id="A0A644X3W3"/>
<dbReference type="Gene3D" id="1.10.260.40">
    <property type="entry name" value="lambda repressor-like DNA-binding domains"/>
    <property type="match status" value="1"/>
</dbReference>
<accession>A0A644X3W3</accession>
<dbReference type="GO" id="GO:0003700">
    <property type="term" value="F:DNA-binding transcription factor activity"/>
    <property type="evidence" value="ECO:0007669"/>
    <property type="project" value="TreeGrafter"/>
</dbReference>
<organism evidence="5">
    <name type="scientific">bioreactor metagenome</name>
    <dbReference type="NCBI Taxonomy" id="1076179"/>
    <lineage>
        <taxon>unclassified sequences</taxon>
        <taxon>metagenomes</taxon>
        <taxon>ecological metagenomes</taxon>
    </lineage>
</organism>
<evidence type="ECO:0000256" key="1">
    <source>
        <dbReference type="ARBA" id="ARBA00023015"/>
    </source>
</evidence>
<dbReference type="InterPro" id="IPR000843">
    <property type="entry name" value="HTH_LacI"/>
</dbReference>
<evidence type="ECO:0000259" key="4">
    <source>
        <dbReference type="PROSITE" id="PS50932"/>
    </source>
</evidence>
<dbReference type="InterPro" id="IPR046335">
    <property type="entry name" value="LacI/GalR-like_sensor"/>
</dbReference>
<proteinExistence type="predicted"/>
<dbReference type="InterPro" id="IPR028082">
    <property type="entry name" value="Peripla_BP_I"/>
</dbReference>
<feature type="domain" description="HTH lacI-type" evidence="4">
    <location>
        <begin position="4"/>
        <end position="58"/>
    </location>
</feature>
<evidence type="ECO:0000256" key="2">
    <source>
        <dbReference type="ARBA" id="ARBA00023125"/>
    </source>
</evidence>
<dbReference type="SMART" id="SM00354">
    <property type="entry name" value="HTH_LACI"/>
    <property type="match status" value="1"/>
</dbReference>
<dbReference type="Pfam" id="PF00356">
    <property type="entry name" value="LacI"/>
    <property type="match status" value="1"/>
</dbReference>
<dbReference type="PANTHER" id="PTHR30146">
    <property type="entry name" value="LACI-RELATED TRANSCRIPTIONAL REPRESSOR"/>
    <property type="match status" value="1"/>
</dbReference>
<reference evidence="5" key="1">
    <citation type="submission" date="2019-08" db="EMBL/GenBank/DDBJ databases">
        <authorList>
            <person name="Kucharzyk K."/>
            <person name="Murdoch R.W."/>
            <person name="Higgins S."/>
            <person name="Loffler F."/>
        </authorList>
    </citation>
    <scope>NUCLEOTIDE SEQUENCE</scope>
</reference>